<dbReference type="EMBL" id="MFTT01000016">
    <property type="protein sequence ID" value="OGI69966.1"/>
    <property type="molecule type" value="Genomic_DNA"/>
</dbReference>
<dbReference type="Proteomes" id="UP000178059">
    <property type="component" value="Unassembled WGS sequence"/>
</dbReference>
<name>A0A1F6VK75_9BACT</name>
<reference evidence="1 2" key="1">
    <citation type="journal article" date="2016" name="Nat. Commun.">
        <title>Thousands of microbial genomes shed light on interconnected biogeochemical processes in an aquifer system.</title>
        <authorList>
            <person name="Anantharaman K."/>
            <person name="Brown C.T."/>
            <person name="Hug L.A."/>
            <person name="Sharon I."/>
            <person name="Castelle C.J."/>
            <person name="Probst A.J."/>
            <person name="Thomas B.C."/>
            <person name="Singh A."/>
            <person name="Wilkins M.J."/>
            <person name="Karaoz U."/>
            <person name="Brodie E.L."/>
            <person name="Williams K.H."/>
            <person name="Hubbard S.S."/>
            <person name="Banfield J.F."/>
        </authorList>
    </citation>
    <scope>NUCLEOTIDE SEQUENCE [LARGE SCALE GENOMIC DNA]</scope>
</reference>
<evidence type="ECO:0000313" key="1">
    <source>
        <dbReference type="EMBL" id="OGI69966.1"/>
    </source>
</evidence>
<evidence type="ECO:0000313" key="2">
    <source>
        <dbReference type="Proteomes" id="UP000178059"/>
    </source>
</evidence>
<proteinExistence type="predicted"/>
<organism evidence="1 2">
    <name type="scientific">Candidatus Nomurabacteria bacterium RIFCSPHIGHO2_01_FULL_42_16</name>
    <dbReference type="NCBI Taxonomy" id="1801743"/>
    <lineage>
        <taxon>Bacteria</taxon>
        <taxon>Candidatus Nomuraibacteriota</taxon>
    </lineage>
</organism>
<gene>
    <name evidence="1" type="ORF">A2824_01405</name>
</gene>
<dbReference type="AlphaFoldDB" id="A0A1F6VK75"/>
<sequence length="191" mass="21802">MKRCSLFLVYFCAAVLELHSQTDDMKNSPIGKLIYDPKSADIETTSWSLYAWKTILNSPEERDILLLDWAPIFSDVTLNVRLSKLKDGRIVIISISDRRPESFYVMIRYKKGDKSFNESKLVECRVSPEGTIVELSTQHGIDPNGKDGFVEYVNGKSPNGTSKKYAIKTEDPLVKRYQNEVNNAFLLLKNE</sequence>
<comment type="caution">
    <text evidence="1">The sequence shown here is derived from an EMBL/GenBank/DDBJ whole genome shotgun (WGS) entry which is preliminary data.</text>
</comment>
<protein>
    <submittedName>
        <fullName evidence="1">Uncharacterized protein</fullName>
    </submittedName>
</protein>
<accession>A0A1F6VK75</accession>